<dbReference type="Proteomes" id="UP000240475">
    <property type="component" value="Chromosome"/>
</dbReference>
<proteinExistence type="predicted"/>
<feature type="region of interest" description="Disordered" evidence="1">
    <location>
        <begin position="1"/>
        <end position="34"/>
    </location>
</feature>
<gene>
    <name evidence="2" type="ORF">DA456_04935</name>
</gene>
<dbReference type="EMBL" id="CP028490">
    <property type="protein sequence ID" value="AVX22783.1"/>
    <property type="molecule type" value="Genomic_DNA"/>
</dbReference>
<dbReference type="AlphaFoldDB" id="A0AAD0I668"/>
<evidence type="ECO:0000256" key="1">
    <source>
        <dbReference type="SAM" id="MobiDB-lite"/>
    </source>
</evidence>
<protein>
    <submittedName>
        <fullName evidence="2">Uncharacterized protein</fullName>
    </submittedName>
</protein>
<evidence type="ECO:0000313" key="3">
    <source>
        <dbReference type="Proteomes" id="UP000240475"/>
    </source>
</evidence>
<sequence>MFSKKSPFGLEQQVWAANGEPDKSQGNDHANDGGGYFIHRVDAAITHQRQHDCWHDAGALQS</sequence>
<accession>A0AAD0I668</accession>
<reference evidence="2 3" key="1">
    <citation type="submission" date="2018-04" db="EMBL/GenBank/DDBJ databases">
        <authorList>
            <person name="Cha J.-S."/>
        </authorList>
    </citation>
    <scope>NUCLEOTIDE SEQUENCE [LARGE SCALE GENOMIC DNA]</scope>
    <source>
        <strain evidence="2 3">LMG5095</strain>
    </source>
</reference>
<name>A0AAD0I668_PSESX</name>
<organism evidence="2 3">
    <name type="scientific">Pseudomonas syringae pv. atrofaciens</name>
    <dbReference type="NCBI Taxonomy" id="192087"/>
    <lineage>
        <taxon>Bacteria</taxon>
        <taxon>Pseudomonadati</taxon>
        <taxon>Pseudomonadota</taxon>
        <taxon>Gammaproteobacteria</taxon>
        <taxon>Pseudomonadales</taxon>
        <taxon>Pseudomonadaceae</taxon>
        <taxon>Pseudomonas</taxon>
        <taxon>Pseudomonas syringae</taxon>
    </lineage>
</organism>
<feature type="compositionally biased region" description="Basic and acidic residues" evidence="1">
    <location>
        <begin position="20"/>
        <end position="31"/>
    </location>
</feature>
<evidence type="ECO:0000313" key="2">
    <source>
        <dbReference type="EMBL" id="AVX22783.1"/>
    </source>
</evidence>